<organism evidence="12 13">
    <name type="scientific">Fasciola hepatica</name>
    <name type="common">Liver fluke</name>
    <dbReference type="NCBI Taxonomy" id="6192"/>
    <lineage>
        <taxon>Eukaryota</taxon>
        <taxon>Metazoa</taxon>
        <taxon>Spiralia</taxon>
        <taxon>Lophotrochozoa</taxon>
        <taxon>Platyhelminthes</taxon>
        <taxon>Trematoda</taxon>
        <taxon>Digenea</taxon>
        <taxon>Plagiorchiida</taxon>
        <taxon>Echinostomata</taxon>
        <taxon>Echinostomatoidea</taxon>
        <taxon>Fasciolidae</taxon>
        <taxon>Fasciola</taxon>
    </lineage>
</organism>
<keyword evidence="7 9" id="KW-1133">Transmembrane helix</keyword>
<evidence type="ECO:0000256" key="1">
    <source>
        <dbReference type="ARBA" id="ARBA00001974"/>
    </source>
</evidence>
<accession>A0A4E0RL00</accession>
<feature type="transmembrane region" description="Helical" evidence="9">
    <location>
        <begin position="40"/>
        <end position="63"/>
    </location>
</feature>
<dbReference type="PANTHER" id="PTHR43429:SF2">
    <property type="entry name" value="PYRIDINE NUCLEOTIDE-DISULFIDE OXIDOREDUCTASE DOMAIN-CONTAINING PROTEIN 1"/>
    <property type="match status" value="1"/>
</dbReference>
<evidence type="ECO:0000256" key="8">
    <source>
        <dbReference type="ARBA" id="ARBA00023136"/>
    </source>
</evidence>
<keyword evidence="9" id="KW-0560">Oxidoreductase</keyword>
<feature type="compositionally biased region" description="Polar residues" evidence="10">
    <location>
        <begin position="363"/>
        <end position="377"/>
    </location>
</feature>
<dbReference type="InterPro" id="IPR050260">
    <property type="entry name" value="FAD-bd_OxRdtase"/>
</dbReference>
<dbReference type="AlphaFoldDB" id="A0A4E0RL00"/>
<comment type="similarity">
    <text evidence="3">Belongs to the Orai family.</text>
</comment>
<evidence type="ECO:0000256" key="3">
    <source>
        <dbReference type="ARBA" id="ARBA00008062"/>
    </source>
</evidence>
<evidence type="ECO:0000313" key="12">
    <source>
        <dbReference type="EMBL" id="THD29106.1"/>
    </source>
</evidence>
<name>A0A4E0RL00_FASHE</name>
<dbReference type="PRINTS" id="PR00757">
    <property type="entry name" value="AMINEOXDASEF"/>
</dbReference>
<dbReference type="PANTHER" id="PTHR43429">
    <property type="entry name" value="PYRIDINE NUCLEOTIDE-DISULFIDE OXIDOREDUCTASE DOMAIN-CONTAINING"/>
    <property type="match status" value="1"/>
</dbReference>
<comment type="similarity">
    <text evidence="9">Belongs to the flavin monoamine oxidase family.</text>
</comment>
<evidence type="ECO:0000256" key="6">
    <source>
        <dbReference type="ARBA" id="ARBA00022827"/>
    </source>
</evidence>
<dbReference type="InterPro" id="IPR038350">
    <property type="entry name" value="Orai_sf"/>
</dbReference>
<evidence type="ECO:0000256" key="2">
    <source>
        <dbReference type="ARBA" id="ARBA00004141"/>
    </source>
</evidence>
<keyword evidence="6 9" id="KW-0274">FAD</keyword>
<comment type="subcellular location">
    <subcellularLocation>
        <location evidence="2">Membrane</location>
        <topology evidence="2">Multi-pass membrane protein</topology>
    </subcellularLocation>
</comment>
<dbReference type="SUPFAM" id="SSF51905">
    <property type="entry name" value="FAD/NAD(P)-binding domain"/>
    <property type="match status" value="1"/>
</dbReference>
<feature type="region of interest" description="Disordered" evidence="10">
    <location>
        <begin position="360"/>
        <end position="432"/>
    </location>
</feature>
<dbReference type="InterPro" id="IPR036188">
    <property type="entry name" value="FAD/NAD-bd_sf"/>
</dbReference>
<dbReference type="EC" id="1.4.3.-" evidence="9"/>
<evidence type="ECO:0000259" key="11">
    <source>
        <dbReference type="Pfam" id="PF07992"/>
    </source>
</evidence>
<reference evidence="12" key="1">
    <citation type="submission" date="2019-03" db="EMBL/GenBank/DDBJ databases">
        <title>Improved annotation for the trematode Fasciola hepatica.</title>
        <authorList>
            <person name="Choi Y.-J."/>
            <person name="Martin J."/>
            <person name="Mitreva M."/>
        </authorList>
    </citation>
    <scope>NUCLEOTIDE SEQUENCE [LARGE SCALE GENOMIC DNA]</scope>
</reference>
<keyword evidence="13" id="KW-1185">Reference proteome</keyword>
<evidence type="ECO:0000256" key="7">
    <source>
        <dbReference type="ARBA" id="ARBA00022989"/>
    </source>
</evidence>
<comment type="cofactor">
    <cofactor evidence="1 9">
        <name>FAD</name>
        <dbReference type="ChEBI" id="CHEBI:57692"/>
    </cofactor>
</comment>
<dbReference type="Gene3D" id="3.50.50.60">
    <property type="entry name" value="FAD/NAD(P)-binding domain"/>
    <property type="match status" value="2"/>
</dbReference>
<dbReference type="EMBL" id="JXXN02000008">
    <property type="protein sequence ID" value="THD29106.1"/>
    <property type="molecule type" value="Genomic_DNA"/>
</dbReference>
<comment type="caution">
    <text evidence="12">The sequence shown here is derived from an EMBL/GenBank/DDBJ whole genome shotgun (WGS) entry which is preliminary data.</text>
</comment>
<feature type="transmembrane region" description="Helical" evidence="9">
    <location>
        <begin position="75"/>
        <end position="96"/>
    </location>
</feature>
<evidence type="ECO:0000256" key="5">
    <source>
        <dbReference type="ARBA" id="ARBA00022692"/>
    </source>
</evidence>
<gene>
    <name evidence="12" type="ORF">D915_000053</name>
</gene>
<dbReference type="Pfam" id="PF07856">
    <property type="entry name" value="Orai-1"/>
    <property type="match status" value="1"/>
</dbReference>
<dbReference type="InterPro" id="IPR001613">
    <property type="entry name" value="Flavin_amine_oxidase"/>
</dbReference>
<dbReference type="Proteomes" id="UP000230066">
    <property type="component" value="Unassembled WGS sequence"/>
</dbReference>
<dbReference type="InterPro" id="IPR023753">
    <property type="entry name" value="FAD/NAD-binding_dom"/>
</dbReference>
<feature type="compositionally biased region" description="Low complexity" evidence="10">
    <location>
        <begin position="417"/>
        <end position="432"/>
    </location>
</feature>
<dbReference type="Pfam" id="PF07992">
    <property type="entry name" value="Pyr_redox_2"/>
    <property type="match status" value="1"/>
</dbReference>
<keyword evidence="5 9" id="KW-0812">Transmembrane</keyword>
<keyword evidence="8 9" id="KW-0472">Membrane</keyword>
<evidence type="ECO:0000256" key="9">
    <source>
        <dbReference type="RuleBase" id="RU362067"/>
    </source>
</evidence>
<evidence type="ECO:0000256" key="4">
    <source>
        <dbReference type="ARBA" id="ARBA00022630"/>
    </source>
</evidence>
<dbReference type="InterPro" id="IPR012446">
    <property type="entry name" value="CRAC_channel"/>
</dbReference>
<protein>
    <recommendedName>
        <fullName evidence="9">Amine oxidase</fullName>
        <ecNumber evidence="9">1.4.3.-</ecNumber>
    </recommendedName>
</protein>
<evidence type="ECO:0000256" key="10">
    <source>
        <dbReference type="SAM" id="MobiDB-lite"/>
    </source>
</evidence>
<sequence>MVAVLISTCVLPHLDSYLALREFGAIENAPHYRLRTFIEVAWVCSTVVGILLFLAVVILACWVKFWHLSHSAATACTVIMIPALFVLVGFTVRFYYALSAHKVECANEMMARLDERLHDLSETRIAGDLESVFHSPMTSQPKSTDYFDFLIVGGGIAGVVCAETLCELIHPSRFSGASGGSSGGHPNAQFKVALISATATVKTTVNLRRITNMIEAFDVNEQSADAWSQTWPEILFLIRDVVQKLDPQKHLVYLKSRDMSNPLRYGRVCLTTGGVPRLIDDKSPYVIALRDTESLTTFRTRLMDTRRLVLVGNGGIATEIAHEVLGCQVVWTIKDSTISTPFLDPSAARFLLDARDRTLRAAQKSSGPDQTGDQSGPTKIRRMRYVVSTDGHTDSPVHLPGSSDTESQLILVPDSGSNPSSATNKASSTTTTKPVGVALGPDWAFGMDLHGSIPALSNNRSLKVISRVLSNTLAFKAICLKSTLLVTIKLNFAAKAMFGHATGEQLVPLDFTFELFTHVTYFFGFKVVLLGLFNGQGLDLTSPDCYLLMRVTPGEEYVKCVMQSGRMQGALLIGETDLEETLENLIVNQLDLINLEDSLLDPNIDLGDYFD</sequence>
<dbReference type="GO" id="GO:0016020">
    <property type="term" value="C:membrane"/>
    <property type="evidence" value="ECO:0007669"/>
    <property type="project" value="UniProtKB-SubCell"/>
</dbReference>
<feature type="domain" description="FAD/NAD(P)-binding" evidence="11">
    <location>
        <begin position="148"/>
        <end position="354"/>
    </location>
</feature>
<keyword evidence="4 9" id="KW-0285">Flavoprotein</keyword>
<evidence type="ECO:0000313" key="13">
    <source>
        <dbReference type="Proteomes" id="UP000230066"/>
    </source>
</evidence>
<dbReference type="Gene3D" id="1.20.140.140">
    <property type="entry name" value="Calcium release-activated calcium channel protein Orai"/>
    <property type="match status" value="1"/>
</dbReference>
<dbReference type="GO" id="GO:0016491">
    <property type="term" value="F:oxidoreductase activity"/>
    <property type="evidence" value="ECO:0007669"/>
    <property type="project" value="UniProtKB-KW"/>
</dbReference>
<proteinExistence type="inferred from homology"/>